<name>A0A4S8LUJ3_DENBC</name>
<evidence type="ECO:0000256" key="1">
    <source>
        <dbReference type="SAM" id="MobiDB-lite"/>
    </source>
</evidence>
<keyword evidence="3" id="KW-1185">Reference proteome</keyword>
<dbReference type="OrthoDB" id="3049134at2759"/>
<dbReference type="EMBL" id="ML179253">
    <property type="protein sequence ID" value="THU93256.1"/>
    <property type="molecule type" value="Genomic_DNA"/>
</dbReference>
<gene>
    <name evidence="2" type="ORF">K435DRAFT_799834</name>
</gene>
<feature type="region of interest" description="Disordered" evidence="1">
    <location>
        <begin position="1"/>
        <end position="26"/>
    </location>
</feature>
<protein>
    <submittedName>
        <fullName evidence="2">Uncharacterized protein</fullName>
    </submittedName>
</protein>
<dbReference type="AlphaFoldDB" id="A0A4S8LUJ3"/>
<evidence type="ECO:0000313" key="2">
    <source>
        <dbReference type="EMBL" id="THU93256.1"/>
    </source>
</evidence>
<feature type="compositionally biased region" description="Basic and acidic residues" evidence="1">
    <location>
        <begin position="15"/>
        <end position="25"/>
    </location>
</feature>
<accession>A0A4S8LUJ3</accession>
<organism evidence="2 3">
    <name type="scientific">Dendrothele bispora (strain CBS 962.96)</name>
    <dbReference type="NCBI Taxonomy" id="1314807"/>
    <lineage>
        <taxon>Eukaryota</taxon>
        <taxon>Fungi</taxon>
        <taxon>Dikarya</taxon>
        <taxon>Basidiomycota</taxon>
        <taxon>Agaricomycotina</taxon>
        <taxon>Agaricomycetes</taxon>
        <taxon>Agaricomycetidae</taxon>
        <taxon>Agaricales</taxon>
        <taxon>Agaricales incertae sedis</taxon>
        <taxon>Dendrothele</taxon>
    </lineage>
</organism>
<proteinExistence type="predicted"/>
<reference evidence="2 3" key="1">
    <citation type="journal article" date="2019" name="Nat. Ecol. Evol.">
        <title>Megaphylogeny resolves global patterns of mushroom evolution.</title>
        <authorList>
            <person name="Varga T."/>
            <person name="Krizsan K."/>
            <person name="Foldi C."/>
            <person name="Dima B."/>
            <person name="Sanchez-Garcia M."/>
            <person name="Sanchez-Ramirez S."/>
            <person name="Szollosi G.J."/>
            <person name="Szarkandi J.G."/>
            <person name="Papp V."/>
            <person name="Albert L."/>
            <person name="Andreopoulos W."/>
            <person name="Angelini C."/>
            <person name="Antonin V."/>
            <person name="Barry K.W."/>
            <person name="Bougher N.L."/>
            <person name="Buchanan P."/>
            <person name="Buyck B."/>
            <person name="Bense V."/>
            <person name="Catcheside P."/>
            <person name="Chovatia M."/>
            <person name="Cooper J."/>
            <person name="Damon W."/>
            <person name="Desjardin D."/>
            <person name="Finy P."/>
            <person name="Geml J."/>
            <person name="Haridas S."/>
            <person name="Hughes K."/>
            <person name="Justo A."/>
            <person name="Karasinski D."/>
            <person name="Kautmanova I."/>
            <person name="Kiss B."/>
            <person name="Kocsube S."/>
            <person name="Kotiranta H."/>
            <person name="LaButti K.M."/>
            <person name="Lechner B.E."/>
            <person name="Liimatainen K."/>
            <person name="Lipzen A."/>
            <person name="Lukacs Z."/>
            <person name="Mihaltcheva S."/>
            <person name="Morgado L.N."/>
            <person name="Niskanen T."/>
            <person name="Noordeloos M.E."/>
            <person name="Ohm R.A."/>
            <person name="Ortiz-Santana B."/>
            <person name="Ovrebo C."/>
            <person name="Racz N."/>
            <person name="Riley R."/>
            <person name="Savchenko A."/>
            <person name="Shiryaev A."/>
            <person name="Soop K."/>
            <person name="Spirin V."/>
            <person name="Szebenyi C."/>
            <person name="Tomsovsky M."/>
            <person name="Tulloss R.E."/>
            <person name="Uehling J."/>
            <person name="Grigoriev I.V."/>
            <person name="Vagvolgyi C."/>
            <person name="Papp T."/>
            <person name="Martin F.M."/>
            <person name="Miettinen O."/>
            <person name="Hibbett D.S."/>
            <person name="Nagy L.G."/>
        </authorList>
    </citation>
    <scope>NUCLEOTIDE SEQUENCE [LARGE SCALE GENOMIC DNA]</scope>
    <source>
        <strain evidence="2 3">CBS 962.96</strain>
    </source>
</reference>
<sequence length="397" mass="44491">MAGDDRSNFSIKQEGSSDMRNENVTRHSKNIQRNAAKATNSRISQVLGPGGYLNSQTTDTQFFGFSQSTGENGLRDIKDSQMDDDSEYEFTESQIIDDDFKFTESQIVDDSEFSESQVIDDVELPEATDLPKGNQSFILSSSSRVDNSYLNAPFGLNTVSAEPSSHSRALVESTGDHVKPDNTWALNGRKQRYLRDLIFAEYQDHDLLLDLIAQAEARTKHKTSWGLIQKAGDDDPAAIHELNDAAGVNRHQILQAGQQIRRGHLMVAGYMVHLAYELMCHGGRCEDLQGLRNTIVEGRVMMDIADLLIDKELKEREWVDRNWHSYLDMQPVTRTWLVNGTRLLPAPAGTTMEASLQTHCLSVIESRIFRLKNTSHSDSGVVTINQKSLALKINNMV</sequence>
<evidence type="ECO:0000313" key="3">
    <source>
        <dbReference type="Proteomes" id="UP000297245"/>
    </source>
</evidence>
<dbReference type="Proteomes" id="UP000297245">
    <property type="component" value="Unassembled WGS sequence"/>
</dbReference>